<dbReference type="PANTHER" id="PTHR44757:SF2">
    <property type="entry name" value="BIOFILM ARCHITECTURE MAINTENANCE PROTEIN MBAA"/>
    <property type="match status" value="1"/>
</dbReference>
<dbReference type="EMBL" id="WHJG01000006">
    <property type="protein sequence ID" value="NHZ79213.1"/>
    <property type="molecule type" value="Genomic_DNA"/>
</dbReference>
<dbReference type="InterPro" id="IPR000014">
    <property type="entry name" value="PAS"/>
</dbReference>
<keyword evidence="7" id="KW-1185">Reference proteome</keyword>
<evidence type="ECO:0000259" key="5">
    <source>
        <dbReference type="PROSITE" id="PS50887"/>
    </source>
</evidence>
<evidence type="ECO:0000256" key="2">
    <source>
        <dbReference type="SAM" id="Phobius"/>
    </source>
</evidence>
<dbReference type="CDD" id="cd01949">
    <property type="entry name" value="GGDEF"/>
    <property type="match status" value="1"/>
</dbReference>
<dbReference type="InterPro" id="IPR000160">
    <property type="entry name" value="GGDEF_dom"/>
</dbReference>
<dbReference type="Pfam" id="PF00990">
    <property type="entry name" value="GGDEF"/>
    <property type="match status" value="1"/>
</dbReference>
<dbReference type="Gene3D" id="3.30.450.20">
    <property type="entry name" value="PAS domain"/>
    <property type="match status" value="1"/>
</dbReference>
<dbReference type="Proteomes" id="UP000621455">
    <property type="component" value="Unassembled WGS sequence"/>
</dbReference>
<feature type="transmembrane region" description="Helical" evidence="2">
    <location>
        <begin position="241"/>
        <end position="261"/>
    </location>
</feature>
<comment type="caution">
    <text evidence="6">The sequence shown here is derived from an EMBL/GenBank/DDBJ whole genome shotgun (WGS) entry which is preliminary data.</text>
</comment>
<keyword evidence="1" id="KW-0175">Coiled coil</keyword>
<feature type="transmembrane region" description="Helical" evidence="2">
    <location>
        <begin position="337"/>
        <end position="356"/>
    </location>
</feature>
<feature type="transmembrane region" description="Helical" evidence="2">
    <location>
        <begin position="29"/>
        <end position="49"/>
    </location>
</feature>
<dbReference type="PANTHER" id="PTHR44757">
    <property type="entry name" value="DIGUANYLATE CYCLASE DGCP"/>
    <property type="match status" value="1"/>
</dbReference>
<keyword evidence="2" id="KW-0472">Membrane</keyword>
<dbReference type="InterPro" id="IPR043128">
    <property type="entry name" value="Rev_trsase/Diguanyl_cyclase"/>
</dbReference>
<dbReference type="SUPFAM" id="SSF55785">
    <property type="entry name" value="PYP-like sensor domain (PAS domain)"/>
    <property type="match status" value="1"/>
</dbReference>
<evidence type="ECO:0000256" key="1">
    <source>
        <dbReference type="SAM" id="Coils"/>
    </source>
</evidence>
<dbReference type="PROSITE" id="PS50887">
    <property type="entry name" value="GGDEF"/>
    <property type="match status" value="1"/>
</dbReference>
<feature type="transmembrane region" description="Helical" evidence="2">
    <location>
        <begin position="311"/>
        <end position="331"/>
    </location>
</feature>
<dbReference type="InterPro" id="IPR001633">
    <property type="entry name" value="EAL_dom"/>
</dbReference>
<dbReference type="InterPro" id="IPR035919">
    <property type="entry name" value="EAL_sf"/>
</dbReference>
<dbReference type="SUPFAM" id="SSF55073">
    <property type="entry name" value="Nucleotide cyclase"/>
    <property type="match status" value="1"/>
</dbReference>
<evidence type="ECO:0000313" key="7">
    <source>
        <dbReference type="Proteomes" id="UP000621455"/>
    </source>
</evidence>
<dbReference type="PROSITE" id="PS50883">
    <property type="entry name" value="EAL"/>
    <property type="match status" value="1"/>
</dbReference>
<dbReference type="Gene3D" id="3.30.70.270">
    <property type="match status" value="1"/>
</dbReference>
<accession>A0ABX0N452</accession>
<dbReference type="NCBIfam" id="TIGR00254">
    <property type="entry name" value="GGDEF"/>
    <property type="match status" value="1"/>
</dbReference>
<dbReference type="CDD" id="cd01948">
    <property type="entry name" value="EAL"/>
    <property type="match status" value="1"/>
</dbReference>
<name>A0ABX0N452_9BURK</name>
<feature type="domain" description="EAL" evidence="4">
    <location>
        <begin position="708"/>
        <end position="967"/>
    </location>
</feature>
<keyword evidence="2" id="KW-1133">Transmembrane helix</keyword>
<dbReference type="SMART" id="SM00052">
    <property type="entry name" value="EAL"/>
    <property type="match status" value="1"/>
</dbReference>
<keyword evidence="2" id="KW-0812">Transmembrane</keyword>
<protein>
    <submittedName>
        <fullName evidence="6">EAL domain-containing protein</fullName>
    </submittedName>
</protein>
<dbReference type="Gene3D" id="3.20.20.450">
    <property type="entry name" value="EAL domain"/>
    <property type="match status" value="1"/>
</dbReference>
<proteinExistence type="predicted"/>
<dbReference type="InterPro" id="IPR035965">
    <property type="entry name" value="PAS-like_dom_sf"/>
</dbReference>
<feature type="domain" description="PAS" evidence="3">
    <location>
        <begin position="432"/>
        <end position="468"/>
    </location>
</feature>
<feature type="domain" description="GGDEF" evidence="5">
    <location>
        <begin position="569"/>
        <end position="701"/>
    </location>
</feature>
<dbReference type="SMART" id="SM00091">
    <property type="entry name" value="PAS"/>
    <property type="match status" value="1"/>
</dbReference>
<dbReference type="SMART" id="SM00267">
    <property type="entry name" value="GGDEF"/>
    <property type="match status" value="1"/>
</dbReference>
<dbReference type="SUPFAM" id="SSF141868">
    <property type="entry name" value="EAL domain-like"/>
    <property type="match status" value="1"/>
</dbReference>
<reference evidence="6 7" key="1">
    <citation type="submission" date="2019-10" db="EMBL/GenBank/DDBJ databases">
        <title>Taxonomy of Antarctic Massilia spp.: description of Massilia rubra sp. nov., Massilia aquatica sp. nov., Massilia mucilaginosa sp. nov., Massilia frigida sp. nov. isolated from streams, lakes and regoliths.</title>
        <authorList>
            <person name="Holochova P."/>
            <person name="Sedlacek I."/>
            <person name="Kralova S."/>
            <person name="Maslanova I."/>
            <person name="Busse H.-J."/>
            <person name="Stankova E."/>
            <person name="Vrbovska V."/>
            <person name="Kovarovic V."/>
            <person name="Bartak M."/>
            <person name="Svec P."/>
            <person name="Pantucek R."/>
        </authorList>
    </citation>
    <scope>NUCLEOTIDE SEQUENCE [LARGE SCALE GENOMIC DNA]</scope>
    <source>
        <strain evidence="6 7">CCM 8695</strain>
    </source>
</reference>
<dbReference type="Pfam" id="PF00563">
    <property type="entry name" value="EAL"/>
    <property type="match status" value="1"/>
</dbReference>
<feature type="coiled-coil region" evidence="1">
    <location>
        <begin position="409"/>
        <end position="436"/>
    </location>
</feature>
<evidence type="ECO:0000313" key="6">
    <source>
        <dbReference type="EMBL" id="NHZ79213.1"/>
    </source>
</evidence>
<dbReference type="InterPro" id="IPR052155">
    <property type="entry name" value="Biofilm_reg_signaling"/>
</dbReference>
<feature type="transmembrane region" description="Helical" evidence="2">
    <location>
        <begin position="281"/>
        <end position="299"/>
    </location>
</feature>
<feature type="transmembrane region" description="Helical" evidence="2">
    <location>
        <begin position="368"/>
        <end position="394"/>
    </location>
</feature>
<dbReference type="InterPro" id="IPR029787">
    <property type="entry name" value="Nucleotide_cyclase"/>
</dbReference>
<dbReference type="PROSITE" id="PS50112">
    <property type="entry name" value="PAS"/>
    <property type="match status" value="1"/>
</dbReference>
<gene>
    <name evidence="6" type="ORF">F2P44_07980</name>
</gene>
<organism evidence="6 7">
    <name type="scientific">Massilia frigida</name>
    <dbReference type="NCBI Taxonomy" id="2609281"/>
    <lineage>
        <taxon>Bacteria</taxon>
        <taxon>Pseudomonadati</taxon>
        <taxon>Pseudomonadota</taxon>
        <taxon>Betaproteobacteria</taxon>
        <taxon>Burkholderiales</taxon>
        <taxon>Oxalobacteraceae</taxon>
        <taxon>Telluria group</taxon>
        <taxon>Massilia</taxon>
    </lineage>
</organism>
<evidence type="ECO:0000259" key="4">
    <source>
        <dbReference type="PROSITE" id="PS50883"/>
    </source>
</evidence>
<sequence length="1003" mass="108772">MPLMSTPTSSSRMLPDSVQHALEALLRLLAFYLVPLAIGLLSAVALVFWNNQYRAPAGQALALRVMAQSMAQGGAPAGPEQARAQLAGLPEVAYRETRMSPDPLWFSLAVAAPSGSVIEFPSRHMVDIACWDSDTLRPLGSSSRAASAGAMAPLMAGFALTLMPPLAPADTLQQAQARMPVRLLCRTVLIGPARLSATQWEAAELALAVQQYHRKSGLLDGGMIVLTLFVLTTALINRQALYVLLAGWLILNLRMGALSAGWDIQWLGQVVPARWLLPGRALTIALYAASTLTLYQTLFRDALAATRYRAPLRFAEWCCLPLLALAVFLPYHVFLPVMWGFVAYGLVLMTLGLVSLMSQAQPQSHTRVAFWFAASFAVTMMSGLAEVVAAALGIRDLTGLVNSVTAALASSLLAALAVAEQMRQETEQRIAAQAELQHTFEAMPVGLFTLDLEGRFLSANPTLHKMVGADGPVTGGMRFQQFFADGIWDTLHALVQQADAELRIENRGGSHCFLVRATVARGKIEGVLQDTTEQHKATEQLRFMANNDALTKVFNRRGIERVFEQASLKPMTLAYLDLDRFKLINDLFGHGAGDEVLKQVCERIGAVLSGEQQVGRVGGDEFVIILPETSIRVAALICRCLVGRIGNTPYRVGDKAFHVRGSIGLIEVQPGMQMKDAVSTADRACREAKAGHRDGLVVYERDCAAFHERESELNLVERLSANDATACMVLEMQPIMSLKMPYDSMNFEVLLRMREADGSLLAAGPIIAAAEKSGRVGVIDRWVLSTTLSWIERHADMLVNTQFVCMNLSGASLNDERFIQDTIDILRRHRDAASRLCMEITESVALHDLNNTRRFIEQVRNFGVKVALDDFGAGYTSFSYLKELPADILKIDGNFIVNMNAHPADVAIVEAIVKLAVNLGMKTIAEWAEDGATVQTLADIGVDYVQGFAIASSMAPDILLTVTSAAGFIIDEELNLLVGALGGPVSAPATVVALAEAPLTGLH</sequence>
<evidence type="ECO:0000259" key="3">
    <source>
        <dbReference type="PROSITE" id="PS50112"/>
    </source>
</evidence>